<dbReference type="AlphaFoldDB" id="X0TRK8"/>
<feature type="region of interest" description="Disordered" evidence="1">
    <location>
        <begin position="1"/>
        <end position="38"/>
    </location>
</feature>
<feature type="non-terminal residue" evidence="2">
    <location>
        <position position="1"/>
    </location>
</feature>
<gene>
    <name evidence="2" type="ORF">S01H1_18960</name>
</gene>
<sequence length="114" mass="12805">CAGWEEGERNQGENEGCDHEGASHRGEPRTPEGSRFRRAGKGLATAIWTAYPLCFSPQPISGARKRTDPVLWSSRRERIRQMQSSQIPWIVSAISPVHAIRETPTKESHQAQKK</sequence>
<dbReference type="EMBL" id="BARS01010192">
    <property type="protein sequence ID" value="GAF90792.1"/>
    <property type="molecule type" value="Genomic_DNA"/>
</dbReference>
<protein>
    <submittedName>
        <fullName evidence="2">Uncharacterized protein</fullName>
    </submittedName>
</protein>
<evidence type="ECO:0000256" key="1">
    <source>
        <dbReference type="SAM" id="MobiDB-lite"/>
    </source>
</evidence>
<proteinExistence type="predicted"/>
<name>X0TRK8_9ZZZZ</name>
<organism evidence="2">
    <name type="scientific">marine sediment metagenome</name>
    <dbReference type="NCBI Taxonomy" id="412755"/>
    <lineage>
        <taxon>unclassified sequences</taxon>
        <taxon>metagenomes</taxon>
        <taxon>ecological metagenomes</taxon>
    </lineage>
</organism>
<feature type="compositionally biased region" description="Basic and acidic residues" evidence="1">
    <location>
        <begin position="1"/>
        <end position="35"/>
    </location>
</feature>
<comment type="caution">
    <text evidence="2">The sequence shown here is derived from an EMBL/GenBank/DDBJ whole genome shotgun (WGS) entry which is preliminary data.</text>
</comment>
<evidence type="ECO:0000313" key="2">
    <source>
        <dbReference type="EMBL" id="GAF90792.1"/>
    </source>
</evidence>
<reference evidence="2" key="1">
    <citation type="journal article" date="2014" name="Front. Microbiol.">
        <title>High frequency of phylogenetically diverse reductive dehalogenase-homologous genes in deep subseafloor sedimentary metagenomes.</title>
        <authorList>
            <person name="Kawai M."/>
            <person name="Futagami T."/>
            <person name="Toyoda A."/>
            <person name="Takaki Y."/>
            <person name="Nishi S."/>
            <person name="Hori S."/>
            <person name="Arai W."/>
            <person name="Tsubouchi T."/>
            <person name="Morono Y."/>
            <person name="Uchiyama I."/>
            <person name="Ito T."/>
            <person name="Fujiyama A."/>
            <person name="Inagaki F."/>
            <person name="Takami H."/>
        </authorList>
    </citation>
    <scope>NUCLEOTIDE SEQUENCE</scope>
    <source>
        <strain evidence="2">Expedition CK06-06</strain>
    </source>
</reference>
<accession>X0TRK8</accession>